<evidence type="ECO:0000313" key="11">
    <source>
        <dbReference type="EMBL" id="KOO52757.1"/>
    </source>
</evidence>
<evidence type="ECO:0000256" key="6">
    <source>
        <dbReference type="ARBA" id="ARBA00023033"/>
    </source>
</evidence>
<dbReference type="InterPro" id="IPR002401">
    <property type="entry name" value="Cyt_P450_E_grp-I"/>
</dbReference>
<evidence type="ECO:0000256" key="10">
    <source>
        <dbReference type="SAM" id="SignalP"/>
    </source>
</evidence>
<comment type="cofactor">
    <cofactor evidence="7">
        <name>heme</name>
        <dbReference type="ChEBI" id="CHEBI:30413"/>
    </cofactor>
</comment>
<keyword evidence="5 7" id="KW-0408">Iron</keyword>
<dbReference type="InterPro" id="IPR050196">
    <property type="entry name" value="Cytochrome_P450_Monoox"/>
</dbReference>
<name>A0A0M0LPD2_9EUKA</name>
<dbReference type="GO" id="GO:0016705">
    <property type="term" value="F:oxidoreductase activity, acting on paired donors, with incorporation or reduction of molecular oxygen"/>
    <property type="evidence" value="ECO:0007669"/>
    <property type="project" value="InterPro"/>
</dbReference>
<dbReference type="InterPro" id="IPR036396">
    <property type="entry name" value="Cyt_P450_sf"/>
</dbReference>
<sequence>MMWPMVLVPALLGLHVGAPLQRAAVVPRASVSLAEKPAQTKTKNNDLIPEEPTLDMWINNMPIAMSKSLARTILLSETKEPEPLPAIWDWFWDAMPFLRAGKKGEPLGLGDVARTFKTNIEQIFGNIPAPDKAPLAAADVEGLDFQAIFLALKTYFDRYGSVYKMCFGPKSFMVVNDPVVARHILRDNNDNYDKGALSLVLEDIMGKGLIPADKETWSKRRRAIAPGFHKLYLRRMVSEFGQANAALIPQLLQASKKGAILDMEERYGSLALDVIGKAVFNYEFGSVNDESPVVKAAIRTLGEVEHRALTPAPYWKIPGANQLIPRLVEFNKDMDLLNNVLYRLIDQCLESRNPAELEDLKNKDYSKVSDPSMLRFLIDLRGEEVDNKQMRDDLITLLIAGHETTAAVLTWMTYALSQHPAALRTVQAEIDAVIGDRYATFEDIENMPELQKVLAETLRMWPAPPLFIRCALEEDTWPEGGTGIEGGSKLARANDLFISTYNMGRSPQLWEHPDVFDPQRWDRPFFNEAVKGWKGYDPNRRPPGLWVQNLEIASDHAMMPFGAGPRKCVGDQFALLEAAVSAAMLLRRFEFDLEMPNGPVYPDKLDPKNPDKSIGMVGMKSAATIHTATGLFCRVKERFPGKTNLPPMQDPNLQAPQPALV</sequence>
<evidence type="ECO:0000256" key="3">
    <source>
        <dbReference type="ARBA" id="ARBA00022723"/>
    </source>
</evidence>
<feature type="region of interest" description="Disordered" evidence="9">
    <location>
        <begin position="642"/>
        <end position="661"/>
    </location>
</feature>
<dbReference type="PROSITE" id="PS00086">
    <property type="entry name" value="CYTOCHROME_P450"/>
    <property type="match status" value="1"/>
</dbReference>
<dbReference type="PRINTS" id="PR00385">
    <property type="entry name" value="P450"/>
</dbReference>
<accession>A0A0M0LPD2</accession>
<evidence type="ECO:0000256" key="9">
    <source>
        <dbReference type="SAM" id="MobiDB-lite"/>
    </source>
</evidence>
<dbReference type="PANTHER" id="PTHR24291">
    <property type="entry name" value="CYTOCHROME P450 FAMILY 4"/>
    <property type="match status" value="1"/>
</dbReference>
<feature type="binding site" description="axial binding residue" evidence="7">
    <location>
        <position position="568"/>
    </location>
    <ligand>
        <name>heme</name>
        <dbReference type="ChEBI" id="CHEBI:30413"/>
    </ligand>
    <ligandPart>
        <name>Fe</name>
        <dbReference type="ChEBI" id="CHEBI:18248"/>
    </ligandPart>
</feature>
<keyword evidence="2 7" id="KW-0349">Heme</keyword>
<keyword evidence="3 7" id="KW-0479">Metal-binding</keyword>
<comment type="caution">
    <text evidence="11">The sequence shown here is derived from an EMBL/GenBank/DDBJ whole genome shotgun (WGS) entry which is preliminary data.</text>
</comment>
<comment type="similarity">
    <text evidence="1 8">Belongs to the cytochrome P450 family.</text>
</comment>
<dbReference type="GO" id="GO:0004497">
    <property type="term" value="F:monooxygenase activity"/>
    <property type="evidence" value="ECO:0007669"/>
    <property type="project" value="UniProtKB-KW"/>
</dbReference>
<dbReference type="PRINTS" id="PR00463">
    <property type="entry name" value="EP450I"/>
</dbReference>
<dbReference type="GO" id="GO:0005506">
    <property type="term" value="F:iron ion binding"/>
    <property type="evidence" value="ECO:0007669"/>
    <property type="project" value="InterPro"/>
</dbReference>
<keyword evidence="10" id="KW-0732">Signal</keyword>
<evidence type="ECO:0000256" key="1">
    <source>
        <dbReference type="ARBA" id="ARBA00010617"/>
    </source>
</evidence>
<dbReference type="PANTHER" id="PTHR24291:SF50">
    <property type="entry name" value="BIFUNCTIONAL ALBAFLAVENONE MONOOXYGENASE_TERPENE SYNTHASE"/>
    <property type="match status" value="1"/>
</dbReference>
<dbReference type="Proteomes" id="UP000037460">
    <property type="component" value="Unassembled WGS sequence"/>
</dbReference>
<evidence type="ECO:0000256" key="7">
    <source>
        <dbReference type="PIRSR" id="PIRSR602401-1"/>
    </source>
</evidence>
<evidence type="ECO:0000256" key="5">
    <source>
        <dbReference type="ARBA" id="ARBA00023004"/>
    </source>
</evidence>
<evidence type="ECO:0000313" key="12">
    <source>
        <dbReference type="Proteomes" id="UP000037460"/>
    </source>
</evidence>
<keyword evidence="12" id="KW-1185">Reference proteome</keyword>
<evidence type="ECO:0000256" key="2">
    <source>
        <dbReference type="ARBA" id="ARBA00022617"/>
    </source>
</evidence>
<reference evidence="12" key="1">
    <citation type="journal article" date="2015" name="PLoS Genet.">
        <title>Genome Sequence and Transcriptome Analyses of Chrysochromulina tobin: Metabolic Tools for Enhanced Algal Fitness in the Prominent Order Prymnesiales (Haptophyceae).</title>
        <authorList>
            <person name="Hovde B.T."/>
            <person name="Deodato C.R."/>
            <person name="Hunsperger H.M."/>
            <person name="Ryken S.A."/>
            <person name="Yost W."/>
            <person name="Jha R.K."/>
            <person name="Patterson J."/>
            <person name="Monnat R.J. Jr."/>
            <person name="Barlow S.B."/>
            <person name="Starkenburg S.R."/>
            <person name="Cattolico R.A."/>
        </authorList>
    </citation>
    <scope>NUCLEOTIDE SEQUENCE</scope>
    <source>
        <strain evidence="12">CCMP291</strain>
    </source>
</reference>
<protein>
    <submittedName>
        <fullName evidence="11">Cytochrome p450</fullName>
    </submittedName>
</protein>
<evidence type="ECO:0000256" key="4">
    <source>
        <dbReference type="ARBA" id="ARBA00023002"/>
    </source>
</evidence>
<dbReference type="GO" id="GO:0020037">
    <property type="term" value="F:heme binding"/>
    <property type="evidence" value="ECO:0007669"/>
    <property type="project" value="InterPro"/>
</dbReference>
<dbReference type="AlphaFoldDB" id="A0A0M0LPD2"/>
<dbReference type="Gene3D" id="1.10.630.10">
    <property type="entry name" value="Cytochrome P450"/>
    <property type="match status" value="1"/>
</dbReference>
<keyword evidence="6 8" id="KW-0503">Monooxygenase</keyword>
<dbReference type="OrthoDB" id="1470350at2759"/>
<dbReference type="Pfam" id="PF00067">
    <property type="entry name" value="p450"/>
    <property type="match status" value="1"/>
</dbReference>
<evidence type="ECO:0000256" key="8">
    <source>
        <dbReference type="RuleBase" id="RU000461"/>
    </source>
</evidence>
<dbReference type="EMBL" id="JWZX01000515">
    <property type="protein sequence ID" value="KOO52757.1"/>
    <property type="molecule type" value="Genomic_DNA"/>
</dbReference>
<organism evidence="11 12">
    <name type="scientific">Chrysochromulina tobinii</name>
    <dbReference type="NCBI Taxonomy" id="1460289"/>
    <lineage>
        <taxon>Eukaryota</taxon>
        <taxon>Haptista</taxon>
        <taxon>Haptophyta</taxon>
        <taxon>Prymnesiophyceae</taxon>
        <taxon>Prymnesiales</taxon>
        <taxon>Chrysochromulinaceae</taxon>
        <taxon>Chrysochromulina</taxon>
    </lineage>
</organism>
<gene>
    <name evidence="11" type="ORF">Ctob_014287</name>
</gene>
<feature type="signal peptide" evidence="10">
    <location>
        <begin position="1"/>
        <end position="17"/>
    </location>
</feature>
<keyword evidence="4 8" id="KW-0560">Oxidoreductase</keyword>
<proteinExistence type="inferred from homology"/>
<dbReference type="InterPro" id="IPR017972">
    <property type="entry name" value="Cyt_P450_CS"/>
</dbReference>
<dbReference type="SUPFAM" id="SSF48264">
    <property type="entry name" value="Cytochrome P450"/>
    <property type="match status" value="1"/>
</dbReference>
<dbReference type="InterPro" id="IPR001128">
    <property type="entry name" value="Cyt_P450"/>
</dbReference>
<feature type="chain" id="PRO_5005603482" evidence="10">
    <location>
        <begin position="18"/>
        <end position="661"/>
    </location>
</feature>